<dbReference type="OrthoDB" id="792635at2"/>
<evidence type="ECO:0000313" key="2">
    <source>
        <dbReference type="EMBL" id="TDD98586.1"/>
    </source>
</evidence>
<sequence length="246" mass="25444">MKNFKNQMALLIFPSLLLGMFMTSCSKDDGTPAVSYTCATCKTTPDALVVNDANVKGVYKGVVVGSTGTIAINIQNGNNTITATMVLDGVSVAFTSNVAVVDGQTYVAPFTGTFNGSAISMTFSVGLGGANPTITSSSIPGHPNTIFLLSKETSNSLIEAFQGTYTYDGQTGVFNIVIARSVSKWGYAEKNNQTGATSSGSGTLNASGQLIDKDSKIVATITSDLIQGSSTNSSGKKVVIDGKRTL</sequence>
<dbReference type="EMBL" id="SMFK01000002">
    <property type="protein sequence ID" value="TDD98586.1"/>
    <property type="molecule type" value="Genomic_DNA"/>
</dbReference>
<comment type="caution">
    <text evidence="2">The sequence shown here is derived from an EMBL/GenBank/DDBJ whole genome shotgun (WGS) entry which is preliminary data.</text>
</comment>
<dbReference type="RefSeq" id="WP_132002499.1">
    <property type="nucleotide sequence ID" value="NZ_SMFK01000002.1"/>
</dbReference>
<proteinExistence type="predicted"/>
<dbReference type="AlphaFoldDB" id="A0A4R5CHQ1"/>
<accession>A0A4R5CHQ1</accession>
<dbReference type="PROSITE" id="PS51257">
    <property type="entry name" value="PROKAR_LIPOPROTEIN"/>
    <property type="match status" value="1"/>
</dbReference>
<dbReference type="Proteomes" id="UP000295479">
    <property type="component" value="Unassembled WGS sequence"/>
</dbReference>
<feature type="signal peptide" evidence="1">
    <location>
        <begin position="1"/>
        <end position="26"/>
    </location>
</feature>
<protein>
    <recommendedName>
        <fullName evidence="4">Lipocalin-like domain-containing protein</fullName>
    </recommendedName>
</protein>
<keyword evidence="1" id="KW-0732">Signal</keyword>
<evidence type="ECO:0000313" key="3">
    <source>
        <dbReference type="Proteomes" id="UP000295479"/>
    </source>
</evidence>
<organism evidence="2 3">
    <name type="scientific">Flavobacterium cellulosilyticum</name>
    <dbReference type="NCBI Taxonomy" id="2541731"/>
    <lineage>
        <taxon>Bacteria</taxon>
        <taxon>Pseudomonadati</taxon>
        <taxon>Bacteroidota</taxon>
        <taxon>Flavobacteriia</taxon>
        <taxon>Flavobacteriales</taxon>
        <taxon>Flavobacteriaceae</taxon>
        <taxon>Flavobacterium</taxon>
    </lineage>
</organism>
<gene>
    <name evidence="2" type="ORF">E0F76_05525</name>
</gene>
<evidence type="ECO:0008006" key="4">
    <source>
        <dbReference type="Google" id="ProtNLM"/>
    </source>
</evidence>
<keyword evidence="3" id="KW-1185">Reference proteome</keyword>
<feature type="chain" id="PRO_5020463969" description="Lipocalin-like domain-containing protein" evidence="1">
    <location>
        <begin position="27"/>
        <end position="246"/>
    </location>
</feature>
<reference evidence="2 3" key="1">
    <citation type="submission" date="2019-03" db="EMBL/GenBank/DDBJ databases">
        <title>Flavobacterium AR-3-4 sp. nov. isolated from arctic soil.</title>
        <authorList>
            <person name="Chaudhary D.K."/>
        </authorList>
    </citation>
    <scope>NUCLEOTIDE SEQUENCE [LARGE SCALE GENOMIC DNA]</scope>
    <source>
        <strain evidence="2 3">AR-3-4</strain>
    </source>
</reference>
<evidence type="ECO:0000256" key="1">
    <source>
        <dbReference type="SAM" id="SignalP"/>
    </source>
</evidence>
<name>A0A4R5CHQ1_9FLAO</name>